<dbReference type="InterPro" id="IPR058240">
    <property type="entry name" value="rSAM_sf"/>
</dbReference>
<dbReference type="PANTHER" id="PTHR43787">
    <property type="entry name" value="FEMO COFACTOR BIOSYNTHESIS PROTEIN NIFB-RELATED"/>
    <property type="match status" value="1"/>
</dbReference>
<dbReference type="GO" id="GO:0046872">
    <property type="term" value="F:metal ion binding"/>
    <property type="evidence" value="ECO:0007669"/>
    <property type="project" value="UniProtKB-KW"/>
</dbReference>
<dbReference type="InterPro" id="IPR040084">
    <property type="entry name" value="GTPase_Obg"/>
</dbReference>
<dbReference type="InterPro" id="IPR007197">
    <property type="entry name" value="rSAM"/>
</dbReference>
<dbReference type="InterPro" id="IPR013785">
    <property type="entry name" value="Aldolase_TIM"/>
</dbReference>
<dbReference type="EMBL" id="QMQV01000019">
    <property type="protein sequence ID" value="RLE49880.1"/>
    <property type="molecule type" value="Genomic_DNA"/>
</dbReference>
<dbReference type="Gene3D" id="3.20.20.70">
    <property type="entry name" value="Aldolase class I"/>
    <property type="match status" value="1"/>
</dbReference>
<dbReference type="InterPro" id="IPR006638">
    <property type="entry name" value="Elp3/MiaA/NifB-like_rSAM"/>
</dbReference>
<keyword evidence="6" id="KW-0411">Iron-sulfur</keyword>
<feature type="domain" description="Radical SAM core" evidence="7">
    <location>
        <begin position="15"/>
        <end position="259"/>
    </location>
</feature>
<dbReference type="PROSITE" id="PS51918">
    <property type="entry name" value="RADICAL_SAM"/>
    <property type="match status" value="1"/>
</dbReference>
<keyword evidence="5" id="KW-0408">Iron</keyword>
<comment type="caution">
    <text evidence="8">The sequence shown here is derived from an EMBL/GenBank/DDBJ whole genome shotgun (WGS) entry which is preliminary data.</text>
</comment>
<proteinExistence type="predicted"/>
<evidence type="ECO:0000256" key="2">
    <source>
        <dbReference type="ARBA" id="ARBA00022485"/>
    </source>
</evidence>
<keyword evidence="2" id="KW-0004">4Fe-4S</keyword>
<comment type="cofactor">
    <cofactor evidence="1">
        <name>[4Fe-4S] cluster</name>
        <dbReference type="ChEBI" id="CHEBI:49883"/>
    </cofactor>
</comment>
<dbReference type="SUPFAM" id="SSF102114">
    <property type="entry name" value="Radical SAM enzymes"/>
    <property type="match status" value="1"/>
</dbReference>
<dbReference type="AlphaFoldDB" id="A0A497ET26"/>
<dbReference type="GO" id="GO:0003824">
    <property type="term" value="F:catalytic activity"/>
    <property type="evidence" value="ECO:0007669"/>
    <property type="project" value="InterPro"/>
</dbReference>
<dbReference type="SMART" id="SM00729">
    <property type="entry name" value="Elp3"/>
    <property type="match status" value="1"/>
</dbReference>
<evidence type="ECO:0000256" key="6">
    <source>
        <dbReference type="ARBA" id="ARBA00023014"/>
    </source>
</evidence>
<keyword evidence="4" id="KW-0479">Metal-binding</keyword>
<evidence type="ECO:0000256" key="1">
    <source>
        <dbReference type="ARBA" id="ARBA00001966"/>
    </source>
</evidence>
<evidence type="ECO:0000256" key="5">
    <source>
        <dbReference type="ARBA" id="ARBA00023004"/>
    </source>
</evidence>
<dbReference type="Proteomes" id="UP000278475">
    <property type="component" value="Unassembled WGS sequence"/>
</dbReference>
<reference evidence="8 9" key="1">
    <citation type="submission" date="2018-06" db="EMBL/GenBank/DDBJ databases">
        <title>Extensive metabolic versatility and redundancy in microbially diverse, dynamic hydrothermal sediments.</title>
        <authorList>
            <person name="Dombrowski N."/>
            <person name="Teske A."/>
            <person name="Baker B.J."/>
        </authorList>
    </citation>
    <scope>NUCLEOTIDE SEQUENCE [LARGE SCALE GENOMIC DNA]</scope>
    <source>
        <strain evidence="8">B66_G16</strain>
    </source>
</reference>
<dbReference type="CDD" id="cd01335">
    <property type="entry name" value="Radical_SAM"/>
    <property type="match status" value="1"/>
</dbReference>
<accession>A0A497ET26</accession>
<evidence type="ECO:0000259" key="7">
    <source>
        <dbReference type="PROSITE" id="PS51918"/>
    </source>
</evidence>
<evidence type="ECO:0000256" key="3">
    <source>
        <dbReference type="ARBA" id="ARBA00022691"/>
    </source>
</evidence>
<dbReference type="SFLD" id="SFLDS00029">
    <property type="entry name" value="Radical_SAM"/>
    <property type="match status" value="1"/>
</dbReference>
<organism evidence="8 9">
    <name type="scientific">Thermoproteota archaeon</name>
    <dbReference type="NCBI Taxonomy" id="2056631"/>
    <lineage>
        <taxon>Archaea</taxon>
        <taxon>Thermoproteota</taxon>
    </lineage>
</organism>
<dbReference type="GO" id="GO:0051539">
    <property type="term" value="F:4 iron, 4 sulfur cluster binding"/>
    <property type="evidence" value="ECO:0007669"/>
    <property type="project" value="UniProtKB-KW"/>
</dbReference>
<name>A0A497ET26_9CREN</name>
<evidence type="ECO:0000313" key="8">
    <source>
        <dbReference type="EMBL" id="RLE49880.1"/>
    </source>
</evidence>
<sequence length="331" mass="37566">MTRRTIYGPVPSWRFGRSLGIDVIVAPKTCSFDCIYCQLGKTINKIAEPSPNLCIDENDVLRDLEDYLLQIDLKSIDVITFSGCGEPTLNLNLKAIAKAIRKELPDFPFVILTNSSTLNIDSVRDALQEFDIVCVKLDAASDELFRRINRPANDVPSINGVLEGIKRFKEEFSGELMVQSMFLKTTYNFSNMNEEELSKLIEAVADIDPDVVQLCTPYRPASENFVMQASPGELIAICKKFRNYFARSRIWVFGLHDKRDVIVKWRDKSALEQKALSLLRRRPCRIVDISNALGINYSKAKFIADLLVEKGFAEMKFSNGEMFLRVKLPIC</sequence>
<protein>
    <recommendedName>
        <fullName evidence="7">Radical SAM core domain-containing protein</fullName>
    </recommendedName>
</protein>
<dbReference type="SFLD" id="SFLDG01083">
    <property type="entry name" value="Uncharacterised_Radical_SAM_Su"/>
    <property type="match status" value="1"/>
</dbReference>
<dbReference type="Pfam" id="PF04055">
    <property type="entry name" value="Radical_SAM"/>
    <property type="match status" value="1"/>
</dbReference>
<keyword evidence="3" id="KW-0949">S-adenosyl-L-methionine</keyword>
<evidence type="ECO:0000313" key="9">
    <source>
        <dbReference type="Proteomes" id="UP000278475"/>
    </source>
</evidence>
<dbReference type="PANTHER" id="PTHR43787:SF11">
    <property type="entry name" value="UPF0026 PROTEIN SLR1464"/>
    <property type="match status" value="1"/>
</dbReference>
<evidence type="ECO:0000256" key="4">
    <source>
        <dbReference type="ARBA" id="ARBA00022723"/>
    </source>
</evidence>
<gene>
    <name evidence="8" type="ORF">DRJ31_03285</name>
</gene>